<dbReference type="InterPro" id="IPR005950">
    <property type="entry name" value="ModA"/>
</dbReference>
<feature type="chain" id="PRO_5038397449" evidence="6">
    <location>
        <begin position="20"/>
        <end position="277"/>
    </location>
</feature>
<dbReference type="Gene3D" id="3.40.190.10">
    <property type="entry name" value="Periplasmic binding protein-like II"/>
    <property type="match status" value="2"/>
</dbReference>
<comment type="similarity">
    <text evidence="1">Belongs to the bacterial solute-binding protein ModA family.</text>
</comment>
<evidence type="ECO:0000256" key="2">
    <source>
        <dbReference type="ARBA" id="ARBA00022505"/>
    </source>
</evidence>
<dbReference type="InterPro" id="IPR050682">
    <property type="entry name" value="ModA/WtpA"/>
</dbReference>
<dbReference type="GO" id="GO:0030973">
    <property type="term" value="F:molybdate ion binding"/>
    <property type="evidence" value="ECO:0007669"/>
    <property type="project" value="UniProtKB-ARBA"/>
</dbReference>
<evidence type="ECO:0000256" key="1">
    <source>
        <dbReference type="ARBA" id="ARBA00009175"/>
    </source>
</evidence>
<evidence type="ECO:0000313" key="8">
    <source>
        <dbReference type="Proteomes" id="UP000198625"/>
    </source>
</evidence>
<dbReference type="GO" id="GO:0046872">
    <property type="term" value="F:metal ion binding"/>
    <property type="evidence" value="ECO:0007669"/>
    <property type="project" value="UniProtKB-KW"/>
</dbReference>
<protein>
    <submittedName>
        <fullName evidence="7">Molybdate transport system substrate-binding protein</fullName>
    </submittedName>
</protein>
<dbReference type="AlphaFoldDB" id="A0A1H3NR97"/>
<dbReference type="Pfam" id="PF13531">
    <property type="entry name" value="SBP_bac_11"/>
    <property type="match status" value="1"/>
</dbReference>
<dbReference type="PANTHER" id="PTHR30632:SF0">
    <property type="entry name" value="SULFATE-BINDING PROTEIN"/>
    <property type="match status" value="1"/>
</dbReference>
<feature type="binding site" evidence="5">
    <location>
        <position position="85"/>
    </location>
    <ligand>
        <name>molybdate</name>
        <dbReference type="ChEBI" id="CHEBI:36264"/>
    </ligand>
</feature>
<feature type="binding site" evidence="5">
    <location>
        <position position="58"/>
    </location>
    <ligand>
        <name>molybdate</name>
        <dbReference type="ChEBI" id="CHEBI:36264"/>
    </ligand>
</feature>
<evidence type="ECO:0000256" key="5">
    <source>
        <dbReference type="PIRSR" id="PIRSR004846-1"/>
    </source>
</evidence>
<keyword evidence="3 5" id="KW-0479">Metal-binding</keyword>
<keyword evidence="8" id="KW-1185">Reference proteome</keyword>
<accession>A0A1H3NR97</accession>
<evidence type="ECO:0000256" key="3">
    <source>
        <dbReference type="ARBA" id="ARBA00022723"/>
    </source>
</evidence>
<evidence type="ECO:0000256" key="4">
    <source>
        <dbReference type="ARBA" id="ARBA00022729"/>
    </source>
</evidence>
<feature type="binding site" evidence="5">
    <location>
        <position position="211"/>
    </location>
    <ligand>
        <name>molybdate</name>
        <dbReference type="ChEBI" id="CHEBI:36264"/>
    </ligand>
</feature>
<organism evidence="7 8">
    <name type="scientific">Proteiniborus ethanoligenes</name>
    <dbReference type="NCBI Taxonomy" id="415015"/>
    <lineage>
        <taxon>Bacteria</taxon>
        <taxon>Bacillati</taxon>
        <taxon>Bacillota</taxon>
        <taxon>Clostridia</taxon>
        <taxon>Eubacteriales</taxon>
        <taxon>Proteiniborus</taxon>
    </lineage>
</organism>
<gene>
    <name evidence="7" type="ORF">SAMN05660462_01215</name>
</gene>
<evidence type="ECO:0000313" key="7">
    <source>
        <dbReference type="EMBL" id="SDY91451.1"/>
    </source>
</evidence>
<dbReference type="Proteomes" id="UP000198625">
    <property type="component" value="Unassembled WGS sequence"/>
</dbReference>
<keyword evidence="2 5" id="KW-0500">Molybdenum</keyword>
<dbReference type="OrthoDB" id="9785015at2"/>
<dbReference type="STRING" id="415015.SAMN05660462_01215"/>
<dbReference type="PROSITE" id="PS51257">
    <property type="entry name" value="PROKAR_LIPOPROTEIN"/>
    <property type="match status" value="1"/>
</dbReference>
<keyword evidence="4 6" id="KW-0732">Signal</keyword>
<feature type="signal peptide" evidence="6">
    <location>
        <begin position="1"/>
        <end position="19"/>
    </location>
</feature>
<dbReference type="NCBIfam" id="TIGR01256">
    <property type="entry name" value="modA"/>
    <property type="match status" value="1"/>
</dbReference>
<dbReference type="PANTHER" id="PTHR30632">
    <property type="entry name" value="MOLYBDATE-BINDING PERIPLASMIC PROTEIN"/>
    <property type="match status" value="1"/>
</dbReference>
<name>A0A1H3NR97_9FIRM</name>
<dbReference type="FunFam" id="3.40.190.10:FF:000035">
    <property type="entry name" value="Molybdate ABC transporter substrate-binding protein"/>
    <property type="match status" value="1"/>
</dbReference>
<proteinExistence type="inferred from homology"/>
<dbReference type="RefSeq" id="WP_091728623.1">
    <property type="nucleotide sequence ID" value="NZ_FNQE01000011.1"/>
</dbReference>
<dbReference type="EMBL" id="FNQE01000011">
    <property type="protein sequence ID" value="SDY91451.1"/>
    <property type="molecule type" value="Genomic_DNA"/>
</dbReference>
<reference evidence="8" key="1">
    <citation type="submission" date="2016-10" db="EMBL/GenBank/DDBJ databases">
        <authorList>
            <person name="Varghese N."/>
            <person name="Submissions S."/>
        </authorList>
    </citation>
    <scope>NUCLEOTIDE SEQUENCE [LARGE SCALE GENOMIC DNA]</scope>
    <source>
        <strain evidence="8">DSM 21650</strain>
    </source>
</reference>
<evidence type="ECO:0000256" key="6">
    <source>
        <dbReference type="SAM" id="SignalP"/>
    </source>
</evidence>
<dbReference type="GO" id="GO:1901359">
    <property type="term" value="F:tungstate binding"/>
    <property type="evidence" value="ECO:0007669"/>
    <property type="project" value="UniProtKB-ARBA"/>
</dbReference>
<sequence length="277" mass="30919">MKKIIALLLIFTLAFGLYGCSGGNTSNENTNQNDNISQNENVKTNEDPIELTISAAASLTEAYNELKEIYELEKGVKLTFNYAASGPLQKQIEEGAEVDVFVSAGQKQMNELEEKDLILKDTREDIYRNELVLITPEEYKDEIKSIKDIVGTDLKLALGVPETVPVGQYSKDALEYLGIWDKLEPNIVFAKDVSQVLAYVEKGEVAGGMVYSSDAVRAKQSYLAETFAEETHRPIVYPAAVVASTKNKEAASEFLKYLRTDKAKEILEKYGFKIYEK</sequence>
<dbReference type="PIRSF" id="PIRSF004846">
    <property type="entry name" value="ModA"/>
    <property type="match status" value="1"/>
</dbReference>
<feature type="binding site" evidence="5">
    <location>
        <position position="193"/>
    </location>
    <ligand>
        <name>molybdate</name>
        <dbReference type="ChEBI" id="CHEBI:36264"/>
    </ligand>
</feature>
<dbReference type="SUPFAM" id="SSF53850">
    <property type="entry name" value="Periplasmic binding protein-like II"/>
    <property type="match status" value="1"/>
</dbReference>
<dbReference type="GO" id="GO:0015689">
    <property type="term" value="P:molybdate ion transport"/>
    <property type="evidence" value="ECO:0007669"/>
    <property type="project" value="InterPro"/>
</dbReference>